<gene>
    <name evidence="7" type="ORF">C823_04141</name>
</gene>
<reference evidence="7 8" key="1">
    <citation type="journal article" date="2014" name="Genome Announc.">
        <title>Draft genome sequences of the altered schaedler flora, a defined bacterial community from gnotobiotic mice.</title>
        <authorList>
            <person name="Wannemuehler M.J."/>
            <person name="Overstreet A.M."/>
            <person name="Ward D.V."/>
            <person name="Phillips G.J."/>
        </authorList>
    </citation>
    <scope>NUCLEOTIDE SEQUENCE [LARGE SCALE GENOMIC DNA]</scope>
    <source>
        <strain evidence="7 8">ASF492</strain>
    </source>
</reference>
<dbReference type="SMART" id="SM00304">
    <property type="entry name" value="HAMP"/>
    <property type="match status" value="1"/>
</dbReference>
<keyword evidence="4" id="KW-0472">Membrane</keyword>
<evidence type="ECO:0008006" key="9">
    <source>
        <dbReference type="Google" id="ProtNLM"/>
    </source>
</evidence>
<dbReference type="HOGENOM" id="CLU_000445_107_27_9"/>
<keyword evidence="4" id="KW-0812">Transmembrane</keyword>
<keyword evidence="8" id="KW-1185">Reference proteome</keyword>
<feature type="transmembrane region" description="Helical" evidence="4">
    <location>
        <begin position="192"/>
        <end position="210"/>
    </location>
</feature>
<comment type="similarity">
    <text evidence="2">Belongs to the methyl-accepting chemotaxis (MCP) protein family.</text>
</comment>
<dbReference type="Gene3D" id="1.10.287.950">
    <property type="entry name" value="Methyl-accepting chemotaxis protein"/>
    <property type="match status" value="1"/>
</dbReference>
<dbReference type="SMART" id="SM00283">
    <property type="entry name" value="MA"/>
    <property type="match status" value="1"/>
</dbReference>
<evidence type="ECO:0000313" key="8">
    <source>
        <dbReference type="Proteomes" id="UP000012589"/>
    </source>
</evidence>
<evidence type="ECO:0000256" key="2">
    <source>
        <dbReference type="ARBA" id="ARBA00029447"/>
    </source>
</evidence>
<dbReference type="Pfam" id="PF12729">
    <property type="entry name" value="4HB_MCP_1"/>
    <property type="match status" value="1"/>
</dbReference>
<dbReference type="PROSITE" id="PS50885">
    <property type="entry name" value="HAMP"/>
    <property type="match status" value="1"/>
</dbReference>
<dbReference type="CDD" id="cd06225">
    <property type="entry name" value="HAMP"/>
    <property type="match status" value="1"/>
</dbReference>
<feature type="domain" description="Methyl-accepting transducer" evidence="5">
    <location>
        <begin position="298"/>
        <end position="528"/>
    </location>
</feature>
<dbReference type="InterPro" id="IPR003660">
    <property type="entry name" value="HAMP_dom"/>
</dbReference>
<keyword evidence="4" id="KW-1133">Transmembrane helix</keyword>
<dbReference type="Pfam" id="PF00015">
    <property type="entry name" value="MCPsignal"/>
    <property type="match status" value="1"/>
</dbReference>
<dbReference type="InterPro" id="IPR004089">
    <property type="entry name" value="MCPsignal_dom"/>
</dbReference>
<dbReference type="SUPFAM" id="SSF58104">
    <property type="entry name" value="Methyl-accepting chemotaxis protein (MCP) signaling domain"/>
    <property type="match status" value="1"/>
</dbReference>
<evidence type="ECO:0000256" key="3">
    <source>
        <dbReference type="PROSITE-ProRule" id="PRU00284"/>
    </source>
</evidence>
<evidence type="ECO:0000259" key="5">
    <source>
        <dbReference type="PROSITE" id="PS50111"/>
    </source>
</evidence>
<dbReference type="OrthoDB" id="1767143at2"/>
<dbReference type="GO" id="GO:0016020">
    <property type="term" value="C:membrane"/>
    <property type="evidence" value="ECO:0007669"/>
    <property type="project" value="InterPro"/>
</dbReference>
<accession>N2ACB4</accession>
<dbReference type="PATRIC" id="fig|1235802.3.peg.4400"/>
<dbReference type="eggNOG" id="COG0840">
    <property type="taxonomic scope" value="Bacteria"/>
</dbReference>
<organism evidence="7 8">
    <name type="scientific">Eubacterium plexicaudatum ASF492</name>
    <dbReference type="NCBI Taxonomy" id="1235802"/>
    <lineage>
        <taxon>Bacteria</taxon>
        <taxon>Bacillati</taxon>
        <taxon>Bacillota</taxon>
        <taxon>Clostridia</taxon>
        <taxon>Eubacteriales</taxon>
        <taxon>Eubacteriaceae</taxon>
        <taxon>Eubacterium</taxon>
    </lineage>
</organism>
<evidence type="ECO:0000259" key="6">
    <source>
        <dbReference type="PROSITE" id="PS50885"/>
    </source>
</evidence>
<dbReference type="GO" id="GO:0007165">
    <property type="term" value="P:signal transduction"/>
    <property type="evidence" value="ECO:0007669"/>
    <property type="project" value="UniProtKB-KW"/>
</dbReference>
<sequence>MDTKQKRHGSIKVRIMLPVLILGIVAIVSNITAMMNIRKVNHNAARIADHYMTSLTELSSIKEQVQQLHNLGLSHAVAINANTMIDTVNTIKQNEVVLAESLKNYEQYLDEEDQEFYQEMTAQFEELKLALRSVCAFGANLQRSQANTAASTEVSPCVEKILNDIGVIEEHAKEAAQSARTQLADVYTFSRVTNSVTIIVSLLAILYAIYSSNRHVLHPIVKAEHELTDIIHGIDRKQGDLTRRVSIVSNDEIGALGDGINIFLEKLQNIFRIITDNSQKMDMVVSEVMDNVVTSNNSVSEMSALTEELSATMEAVSNNAQTISESAESVNEEVISIAERTTEINDYSKNMKEHAETMAGKARNNMETTSVKINEILSVLNQAIENSKSVDQVNTLTSDILNVASQTNLLALNASIEAARAGEAGRGFAVVAGEISQLAAATRESANNIQRINVIVTEAVHNLAEHARSLVAYMNESILPEFESFVLTGDEYKQNATYIEEVMREFDVRTDNLKGSVSEIAESIHTISVAIDEGVSGVSGTAENMQVLVADMDSINAQMSENKGIATKLKHETEIFTKL</sequence>
<evidence type="ECO:0000313" key="7">
    <source>
        <dbReference type="EMBL" id="EMZ22054.1"/>
    </source>
</evidence>
<evidence type="ECO:0000256" key="4">
    <source>
        <dbReference type="SAM" id="Phobius"/>
    </source>
</evidence>
<proteinExistence type="inferred from homology"/>
<feature type="transmembrane region" description="Helical" evidence="4">
    <location>
        <begin position="15"/>
        <end position="37"/>
    </location>
</feature>
<protein>
    <recommendedName>
        <fullName evidence="9">Methyl-accepting chemotaxis protein</fullName>
    </recommendedName>
</protein>
<dbReference type="PROSITE" id="PS50111">
    <property type="entry name" value="CHEMOTAXIS_TRANSDUC_2"/>
    <property type="match status" value="1"/>
</dbReference>
<dbReference type="STRING" id="1235802.C823_04141"/>
<dbReference type="InterPro" id="IPR024478">
    <property type="entry name" value="HlyB_4HB_MCP"/>
</dbReference>
<evidence type="ECO:0000256" key="1">
    <source>
        <dbReference type="ARBA" id="ARBA00023224"/>
    </source>
</evidence>
<name>N2ACB4_9FIRM</name>
<dbReference type="PANTHER" id="PTHR32089:SF112">
    <property type="entry name" value="LYSOZYME-LIKE PROTEIN-RELATED"/>
    <property type="match status" value="1"/>
</dbReference>
<dbReference type="EMBL" id="AQFT01000124">
    <property type="protein sequence ID" value="EMZ22054.1"/>
    <property type="molecule type" value="Genomic_DNA"/>
</dbReference>
<dbReference type="Proteomes" id="UP000012589">
    <property type="component" value="Unassembled WGS sequence"/>
</dbReference>
<dbReference type="AlphaFoldDB" id="N2ACB4"/>
<dbReference type="PANTHER" id="PTHR32089">
    <property type="entry name" value="METHYL-ACCEPTING CHEMOTAXIS PROTEIN MCPB"/>
    <property type="match status" value="1"/>
</dbReference>
<dbReference type="Pfam" id="PF00672">
    <property type="entry name" value="HAMP"/>
    <property type="match status" value="1"/>
</dbReference>
<feature type="domain" description="HAMP" evidence="6">
    <location>
        <begin position="214"/>
        <end position="272"/>
    </location>
</feature>
<comment type="caution">
    <text evidence="7">The sequence shown here is derived from an EMBL/GenBank/DDBJ whole genome shotgun (WGS) entry which is preliminary data.</text>
</comment>
<keyword evidence="1 3" id="KW-0807">Transducer</keyword>